<dbReference type="PROSITE" id="PS50821">
    <property type="entry name" value="PAZ"/>
    <property type="match status" value="1"/>
</dbReference>
<dbReference type="Gene3D" id="3.40.50.2300">
    <property type="match status" value="1"/>
</dbReference>
<gene>
    <name evidence="6" type="ORF">QYE76_041425</name>
</gene>
<dbReference type="InterPro" id="IPR012337">
    <property type="entry name" value="RNaseH-like_sf"/>
</dbReference>
<feature type="compositionally biased region" description="Low complexity" evidence="3">
    <location>
        <begin position="1"/>
        <end position="17"/>
    </location>
</feature>
<dbReference type="Proteomes" id="UP001231189">
    <property type="component" value="Unassembled WGS sequence"/>
</dbReference>
<dbReference type="InterPro" id="IPR032473">
    <property type="entry name" value="Argonaute_Mid_dom"/>
</dbReference>
<dbReference type="Pfam" id="PF16486">
    <property type="entry name" value="ArgoN"/>
    <property type="match status" value="1"/>
</dbReference>
<name>A0AAD8TEW0_LOLMU</name>
<dbReference type="Gene3D" id="3.30.420.10">
    <property type="entry name" value="Ribonuclease H-like superfamily/Ribonuclease H"/>
    <property type="match status" value="1"/>
</dbReference>
<dbReference type="Pfam" id="PF02170">
    <property type="entry name" value="PAZ"/>
    <property type="match status" value="1"/>
</dbReference>
<protein>
    <submittedName>
        <fullName evidence="6">Uncharacterized protein</fullName>
    </submittedName>
</protein>
<dbReference type="SUPFAM" id="SSF101690">
    <property type="entry name" value="PAZ domain"/>
    <property type="match status" value="1"/>
</dbReference>
<dbReference type="InterPro" id="IPR032474">
    <property type="entry name" value="Argonaute_N"/>
</dbReference>
<keyword evidence="2" id="KW-0943">RNA-mediated gene silencing</keyword>
<comment type="caution">
    <text evidence="6">The sequence shown here is derived from an EMBL/GenBank/DDBJ whole genome shotgun (WGS) entry which is preliminary data.</text>
</comment>
<dbReference type="CDD" id="cd04657">
    <property type="entry name" value="Piwi_ago-like"/>
    <property type="match status" value="1"/>
</dbReference>
<dbReference type="FunFam" id="3.40.50.2300:FF:000110">
    <property type="entry name" value="Argonaute 10"/>
    <property type="match status" value="1"/>
</dbReference>
<dbReference type="InterPro" id="IPR045246">
    <property type="entry name" value="Piwi_ago-like"/>
</dbReference>
<dbReference type="SMART" id="SM00949">
    <property type="entry name" value="PAZ"/>
    <property type="match status" value="1"/>
</dbReference>
<reference evidence="6" key="1">
    <citation type="submission" date="2023-07" db="EMBL/GenBank/DDBJ databases">
        <title>A chromosome-level genome assembly of Lolium multiflorum.</title>
        <authorList>
            <person name="Chen Y."/>
            <person name="Copetti D."/>
            <person name="Kolliker R."/>
            <person name="Studer B."/>
        </authorList>
    </citation>
    <scope>NUCLEOTIDE SEQUENCE</scope>
    <source>
        <strain evidence="6">02402/16</strain>
        <tissue evidence="6">Leaf</tissue>
    </source>
</reference>
<dbReference type="InterPro" id="IPR036085">
    <property type="entry name" value="PAZ_dom_sf"/>
</dbReference>
<dbReference type="InterPro" id="IPR014811">
    <property type="entry name" value="ArgoL1"/>
</dbReference>
<dbReference type="InterPro" id="IPR003165">
    <property type="entry name" value="Piwi"/>
</dbReference>
<dbReference type="GO" id="GO:0031047">
    <property type="term" value="P:regulatory ncRNA-mediated gene silencing"/>
    <property type="evidence" value="ECO:0007669"/>
    <property type="project" value="UniProtKB-KW"/>
</dbReference>
<dbReference type="AlphaFoldDB" id="A0AAD8TEW0"/>
<evidence type="ECO:0000256" key="2">
    <source>
        <dbReference type="ARBA" id="ARBA00023158"/>
    </source>
</evidence>
<feature type="compositionally biased region" description="Gly residues" evidence="3">
    <location>
        <begin position="164"/>
        <end position="193"/>
    </location>
</feature>
<sequence>MASRGGRSGGRANPNAAQVGYGGGGGEYYGGRGGGNADGGAGRGRGYNQGGGDGGGHGRGYYQGDGGGGGRGRGYQGYQGGGDGGGRGRGRGYQGGGDGGGRGRGYQGDSDGGRGGRGRGGYQQGGNDYGRGRGGDYQVGNDYGGGRGGYQGGGDGGRGRGRGRGGYQQGGNDYGGGRGGYQGGNNYGGGRGGSQNQPVPNLHQATGPPLSDRYAAEAAQLREQFKGLDINRAEPTFPARPGFGTAGRSCMLRANHFFVGLVDKGLHQYDVAISPEPTLPSVYRVVMSSLVSEHQHTSLGGRLPAYDGRKILYTAGELPFNSKDFEVTLSDNKIGSSGPRREKKYNVTIKHTNLVSLQQLQMLMAGFSTDIPAQALTVLDIVLRDIVLNERNDMEYVKVGRSFFSWKIEEPTNLGLGIQGWAGFYQSIRPTQSGLSLNIDVSSTAFVQAMPLIDFVGKVLNRNGVINSITDYDYVKIKKALRGLRVEVTHRGQMRKKYRIAGLTKQSTRDLRFESSTGVSKTVKEYFRETYKLQLRYDFLPCLQVGTEQKPNYLPMEVCNIVLGQRYQKKLDETQVTNMMDITCKRPFEREASIHKIVQNNNYNSAKRANEFGIEVDYNPTSVQARILTAPVLKYYGSGSNKCVPNNGKWNMVGKKVINGAKIVNWLCVNFCHNLSLDDAGQFCFSLSNMCRTTGLSFQDGKPKIFYVRPDEVEAALKNICLQARAVQKIDLLLALLPDKNGSLYGDIKRICETDIGVMSQCCLRKNVLKSSPQCLANVALKINAKCGGRNSVFADIPASLPVVSNKPTIIFGADVTHPNALDDSAPSIASVVASQDWPEVTKYHGDVHAQGHREELIQGLEDIVKKLLLSFQRESKQRPQQLIFYRDGVSEGQFRQVLEKEIPEIEKAWKSLYNEKAPITFIVVQKRHHTRLFPSDSNQDTAGNVLPGTVVDTKICHPTEFDFFLCSHAGIKGTSRPTHYHILRDDNKFTADALQSLTNNLCYTYASCTRSVSTAPPAYYAHKLAFRARFYQTLGSDVASEVSSSSAAPPGVMKPLPEIKDELKRLMFYC</sequence>
<evidence type="ECO:0000259" key="4">
    <source>
        <dbReference type="PROSITE" id="PS50821"/>
    </source>
</evidence>
<organism evidence="6 7">
    <name type="scientific">Lolium multiflorum</name>
    <name type="common">Italian ryegrass</name>
    <name type="synonym">Lolium perenne subsp. multiflorum</name>
    <dbReference type="NCBI Taxonomy" id="4521"/>
    <lineage>
        <taxon>Eukaryota</taxon>
        <taxon>Viridiplantae</taxon>
        <taxon>Streptophyta</taxon>
        <taxon>Embryophyta</taxon>
        <taxon>Tracheophyta</taxon>
        <taxon>Spermatophyta</taxon>
        <taxon>Magnoliopsida</taxon>
        <taxon>Liliopsida</taxon>
        <taxon>Poales</taxon>
        <taxon>Poaceae</taxon>
        <taxon>BOP clade</taxon>
        <taxon>Pooideae</taxon>
        <taxon>Poodae</taxon>
        <taxon>Poeae</taxon>
        <taxon>Poeae Chloroplast Group 2 (Poeae type)</taxon>
        <taxon>Loliodinae</taxon>
        <taxon>Loliinae</taxon>
        <taxon>Lolium</taxon>
    </lineage>
</organism>
<dbReference type="GO" id="GO:0003723">
    <property type="term" value="F:RNA binding"/>
    <property type="evidence" value="ECO:0007669"/>
    <property type="project" value="InterPro"/>
</dbReference>
<feature type="compositionally biased region" description="Gly residues" evidence="3">
    <location>
        <begin position="142"/>
        <end position="156"/>
    </location>
</feature>
<dbReference type="Pfam" id="PF16487">
    <property type="entry name" value="ArgoMid"/>
    <property type="match status" value="1"/>
</dbReference>
<evidence type="ECO:0000313" key="7">
    <source>
        <dbReference type="Proteomes" id="UP001231189"/>
    </source>
</evidence>
<dbReference type="InterPro" id="IPR036397">
    <property type="entry name" value="RNaseH_sf"/>
</dbReference>
<dbReference type="PANTHER" id="PTHR22891">
    <property type="entry name" value="EUKARYOTIC TRANSLATION INITIATION FACTOR 2C"/>
    <property type="match status" value="1"/>
</dbReference>
<dbReference type="SUPFAM" id="SSF53098">
    <property type="entry name" value="Ribonuclease H-like"/>
    <property type="match status" value="1"/>
</dbReference>
<evidence type="ECO:0000259" key="5">
    <source>
        <dbReference type="PROSITE" id="PS50822"/>
    </source>
</evidence>
<feature type="compositionally biased region" description="Gly residues" evidence="3">
    <location>
        <begin position="20"/>
        <end position="106"/>
    </location>
</feature>
<evidence type="ECO:0000256" key="3">
    <source>
        <dbReference type="SAM" id="MobiDB-lite"/>
    </source>
</evidence>
<dbReference type="Pfam" id="PF16488">
    <property type="entry name" value="ArgoL2"/>
    <property type="match status" value="1"/>
</dbReference>
<feature type="compositionally biased region" description="Gly residues" evidence="3">
    <location>
        <begin position="113"/>
        <end position="129"/>
    </location>
</feature>
<evidence type="ECO:0000256" key="1">
    <source>
        <dbReference type="ARBA" id="ARBA00008201"/>
    </source>
</evidence>
<dbReference type="InterPro" id="IPR003100">
    <property type="entry name" value="PAZ_dom"/>
</dbReference>
<dbReference type="Gene3D" id="2.170.260.10">
    <property type="entry name" value="paz domain"/>
    <property type="match status" value="1"/>
</dbReference>
<dbReference type="PROSITE" id="PS50822">
    <property type="entry name" value="PIWI"/>
    <property type="match status" value="1"/>
</dbReference>
<dbReference type="FunFam" id="2.170.260.10:FF:000001">
    <property type="entry name" value="Protein argonaute-2"/>
    <property type="match status" value="1"/>
</dbReference>
<feature type="domain" description="PAZ" evidence="4">
    <location>
        <begin position="451"/>
        <end position="563"/>
    </location>
</feature>
<comment type="similarity">
    <text evidence="1">Belongs to the argonaute family. Ago subfamily.</text>
</comment>
<feature type="region of interest" description="Disordered" evidence="3">
    <location>
        <begin position="1"/>
        <end position="209"/>
    </location>
</feature>
<dbReference type="SMART" id="SM00950">
    <property type="entry name" value="Piwi"/>
    <property type="match status" value="1"/>
</dbReference>
<accession>A0AAD8TEW0</accession>
<dbReference type="EMBL" id="JAUUTY010000002">
    <property type="protein sequence ID" value="KAK1680577.1"/>
    <property type="molecule type" value="Genomic_DNA"/>
</dbReference>
<dbReference type="SMART" id="SM01163">
    <property type="entry name" value="DUF1785"/>
    <property type="match status" value="1"/>
</dbReference>
<dbReference type="InterPro" id="IPR032472">
    <property type="entry name" value="ArgoL2"/>
</dbReference>
<keyword evidence="7" id="KW-1185">Reference proteome</keyword>
<dbReference type="Pfam" id="PF08699">
    <property type="entry name" value="ArgoL1"/>
    <property type="match status" value="1"/>
</dbReference>
<proteinExistence type="inferred from homology"/>
<dbReference type="Pfam" id="PF02171">
    <property type="entry name" value="Piwi"/>
    <property type="match status" value="1"/>
</dbReference>
<dbReference type="CDD" id="cd02846">
    <property type="entry name" value="PAZ_argonaute_like"/>
    <property type="match status" value="1"/>
</dbReference>
<feature type="domain" description="Piwi" evidence="5">
    <location>
        <begin position="732"/>
        <end position="1034"/>
    </location>
</feature>
<evidence type="ECO:0000313" key="6">
    <source>
        <dbReference type="EMBL" id="KAK1680577.1"/>
    </source>
</evidence>